<dbReference type="PROSITE" id="PS00028">
    <property type="entry name" value="ZINC_FINGER_C2H2_1"/>
    <property type="match status" value="1"/>
</dbReference>
<reference evidence="2" key="1">
    <citation type="journal article" date="2011" name="Genome Biol.">
        <title>The draft genome of the carcinogenic human liver fluke Clonorchis sinensis.</title>
        <authorList>
            <person name="Wang X."/>
            <person name="Chen W."/>
            <person name="Huang Y."/>
            <person name="Sun J."/>
            <person name="Men J."/>
            <person name="Liu H."/>
            <person name="Luo F."/>
            <person name="Guo L."/>
            <person name="Lv X."/>
            <person name="Deng C."/>
            <person name="Zhou C."/>
            <person name="Fan Y."/>
            <person name="Li X."/>
            <person name="Huang L."/>
            <person name="Hu Y."/>
            <person name="Liang C."/>
            <person name="Hu X."/>
            <person name="Xu J."/>
            <person name="Yu X."/>
        </authorList>
    </citation>
    <scope>NUCLEOTIDE SEQUENCE [LARGE SCALE GENOMIC DNA]</scope>
    <source>
        <strain evidence="2">Henan</strain>
    </source>
</reference>
<keyword evidence="3" id="KW-1185">Reference proteome</keyword>
<sequence length="154" mass="17373">MKRYCREYGANTKLMHYTVSDRPCEELRWLGLPLHVSGCRPSLPAYRTLSESRSCVNSTVSLASLHQFQYIQARLLKLMCEECDSCCKRKASLIDHGPPQVHGSVGTTVFSQSACADCSRLFPMNTELSHLHLHAHPVQHNANELSRVKNSECQ</sequence>
<dbReference type="AlphaFoldDB" id="G7YL85"/>
<dbReference type="Proteomes" id="UP000008909">
    <property type="component" value="Unassembled WGS sequence"/>
</dbReference>
<dbReference type="EMBL" id="DF143570">
    <property type="protein sequence ID" value="GAA53716.1"/>
    <property type="molecule type" value="Genomic_DNA"/>
</dbReference>
<evidence type="ECO:0000313" key="2">
    <source>
        <dbReference type="EMBL" id="GAA53716.1"/>
    </source>
</evidence>
<protein>
    <recommendedName>
        <fullName evidence="1">C2H2-type domain-containing protein</fullName>
    </recommendedName>
</protein>
<name>G7YL85_CLOSI</name>
<proteinExistence type="predicted"/>
<reference key="2">
    <citation type="submission" date="2011-10" db="EMBL/GenBank/DDBJ databases">
        <title>The genome and transcriptome sequence of Clonorchis sinensis provide insights into the carcinogenic liver fluke.</title>
        <authorList>
            <person name="Wang X."/>
            <person name="Huang Y."/>
            <person name="Chen W."/>
            <person name="Liu H."/>
            <person name="Guo L."/>
            <person name="Chen Y."/>
            <person name="Luo F."/>
            <person name="Zhou W."/>
            <person name="Sun J."/>
            <person name="Mao Q."/>
            <person name="Liang P."/>
            <person name="Zhou C."/>
            <person name="Tian Y."/>
            <person name="Men J."/>
            <person name="Lv X."/>
            <person name="Huang L."/>
            <person name="Zhou J."/>
            <person name="Hu Y."/>
            <person name="Li R."/>
            <person name="Zhang F."/>
            <person name="Lei H."/>
            <person name="Li X."/>
            <person name="Hu X."/>
            <person name="Liang C."/>
            <person name="Xu J."/>
            <person name="Wu Z."/>
            <person name="Yu X."/>
        </authorList>
    </citation>
    <scope>NUCLEOTIDE SEQUENCE</scope>
    <source>
        <strain>Henan</strain>
    </source>
</reference>
<accession>G7YL85</accession>
<evidence type="ECO:0000313" key="3">
    <source>
        <dbReference type="Proteomes" id="UP000008909"/>
    </source>
</evidence>
<dbReference type="InterPro" id="IPR013087">
    <property type="entry name" value="Znf_C2H2_type"/>
</dbReference>
<organism evidence="2 3">
    <name type="scientific">Clonorchis sinensis</name>
    <name type="common">Chinese liver fluke</name>
    <dbReference type="NCBI Taxonomy" id="79923"/>
    <lineage>
        <taxon>Eukaryota</taxon>
        <taxon>Metazoa</taxon>
        <taxon>Spiralia</taxon>
        <taxon>Lophotrochozoa</taxon>
        <taxon>Platyhelminthes</taxon>
        <taxon>Trematoda</taxon>
        <taxon>Digenea</taxon>
        <taxon>Opisthorchiida</taxon>
        <taxon>Opisthorchiata</taxon>
        <taxon>Opisthorchiidae</taxon>
        <taxon>Clonorchis</taxon>
    </lineage>
</organism>
<gene>
    <name evidence="2" type="ORF">CLF_110876</name>
</gene>
<feature type="domain" description="C2H2-type" evidence="1">
    <location>
        <begin position="80"/>
        <end position="102"/>
    </location>
</feature>
<evidence type="ECO:0000259" key="1">
    <source>
        <dbReference type="PROSITE" id="PS00028"/>
    </source>
</evidence>